<evidence type="ECO:0000256" key="5">
    <source>
        <dbReference type="ARBA" id="ARBA00023136"/>
    </source>
</evidence>
<evidence type="ECO:0000313" key="8">
    <source>
        <dbReference type="Proteomes" id="UP000000442"/>
    </source>
</evidence>
<keyword evidence="5 6" id="KW-0472">Membrane</keyword>
<sequence length="251" mass="28101">MIDEELALGDSFIHRLDPCVRVISAFVVSFALALSNGFGVLGLYFFFALTLVWLASLEPKAVVKRLKPMLLFVLMIWVILPFTFEGEAFAHLGPLTITRPGLALCLRISIKSVAILLVFIALLATMTVATLGQALHRLKIPDKMVFLLLMTYRYISVIHGEYLRLVRAARLRGFIPGTNLHSYKTYAYIAGMLFVRASLRAERVHKAMLCRGFSGKFLTLDTPVENRLNPFFMAGVSVATLALVVMETMWK</sequence>
<keyword evidence="2" id="KW-1003">Cell membrane</keyword>
<accession>C0QES5</accession>
<dbReference type="AlphaFoldDB" id="C0QES5"/>
<feature type="transmembrane region" description="Helical" evidence="6">
    <location>
        <begin position="231"/>
        <end position="250"/>
    </location>
</feature>
<feature type="transmembrane region" description="Helical" evidence="6">
    <location>
        <begin position="69"/>
        <end position="92"/>
    </location>
</feature>
<dbReference type="PANTHER" id="PTHR34857">
    <property type="entry name" value="SLL0384 PROTEIN"/>
    <property type="match status" value="1"/>
</dbReference>
<dbReference type="OrthoDB" id="4533at2"/>
<name>C0QES5_DESAH</name>
<feature type="transmembrane region" description="Helical" evidence="6">
    <location>
        <begin position="112"/>
        <end position="132"/>
    </location>
</feature>
<evidence type="ECO:0000256" key="4">
    <source>
        <dbReference type="ARBA" id="ARBA00022989"/>
    </source>
</evidence>
<dbReference type="STRING" id="177437.HRM2_23220"/>
<dbReference type="GO" id="GO:0043190">
    <property type="term" value="C:ATP-binding cassette (ABC) transporter complex"/>
    <property type="evidence" value="ECO:0007669"/>
    <property type="project" value="InterPro"/>
</dbReference>
<dbReference type="NCBIfam" id="TIGR02454">
    <property type="entry name" value="ECF_T_CbiQ"/>
    <property type="match status" value="1"/>
</dbReference>
<dbReference type="CDD" id="cd16914">
    <property type="entry name" value="EcfT"/>
    <property type="match status" value="1"/>
</dbReference>
<keyword evidence="8" id="KW-1185">Reference proteome</keyword>
<evidence type="ECO:0000256" key="3">
    <source>
        <dbReference type="ARBA" id="ARBA00022692"/>
    </source>
</evidence>
<evidence type="ECO:0000256" key="2">
    <source>
        <dbReference type="ARBA" id="ARBA00022475"/>
    </source>
</evidence>
<dbReference type="InterPro" id="IPR051611">
    <property type="entry name" value="ECF_transporter_component"/>
</dbReference>
<dbReference type="Proteomes" id="UP000000442">
    <property type="component" value="Chromosome"/>
</dbReference>
<dbReference type="Pfam" id="PF02361">
    <property type="entry name" value="CbiQ"/>
    <property type="match status" value="1"/>
</dbReference>
<dbReference type="RefSeq" id="WP_015904185.1">
    <property type="nucleotide sequence ID" value="NC_012108.1"/>
</dbReference>
<evidence type="ECO:0000313" key="7">
    <source>
        <dbReference type="EMBL" id="ACN15417.1"/>
    </source>
</evidence>
<proteinExistence type="predicted"/>
<dbReference type="KEGG" id="dat:HRM2_23220"/>
<feature type="transmembrane region" description="Helical" evidence="6">
    <location>
        <begin position="144"/>
        <end position="163"/>
    </location>
</feature>
<dbReference type="GO" id="GO:0006824">
    <property type="term" value="P:cobalt ion transport"/>
    <property type="evidence" value="ECO:0007669"/>
    <property type="project" value="InterPro"/>
</dbReference>
<keyword evidence="3 6" id="KW-0812">Transmembrane</keyword>
<evidence type="ECO:0000256" key="6">
    <source>
        <dbReference type="SAM" id="Phobius"/>
    </source>
</evidence>
<protein>
    <submittedName>
        <fullName evidence="7">CbiQ1</fullName>
    </submittedName>
</protein>
<reference evidence="7 8" key="1">
    <citation type="journal article" date="2009" name="Environ. Microbiol.">
        <title>Genome sequence of Desulfobacterium autotrophicum HRM2, a marine sulfate reducer oxidizing organic carbon completely to carbon dioxide.</title>
        <authorList>
            <person name="Strittmatter A.W."/>
            <person name="Liesegang H."/>
            <person name="Rabus R."/>
            <person name="Decker I."/>
            <person name="Amann J."/>
            <person name="Andres S."/>
            <person name="Henne A."/>
            <person name="Fricke W.F."/>
            <person name="Martinez-Arias R."/>
            <person name="Bartels D."/>
            <person name="Goesmann A."/>
            <person name="Krause L."/>
            <person name="Puehler A."/>
            <person name="Klenk H.P."/>
            <person name="Richter M."/>
            <person name="Schuler M."/>
            <person name="Gloeckner F.O."/>
            <person name="Meyerdierks A."/>
            <person name="Gottschalk G."/>
            <person name="Amann R."/>
        </authorList>
    </citation>
    <scope>NUCLEOTIDE SEQUENCE [LARGE SCALE GENOMIC DNA]</scope>
    <source>
        <strain evidence="8">ATCC 43914 / DSM 3382 / HRM2</strain>
    </source>
</reference>
<dbReference type="InterPro" id="IPR003339">
    <property type="entry name" value="ABC/ECF_trnsptr_transmembrane"/>
</dbReference>
<evidence type="ECO:0000256" key="1">
    <source>
        <dbReference type="ARBA" id="ARBA00004651"/>
    </source>
</evidence>
<keyword evidence="4 6" id="KW-1133">Transmembrane helix</keyword>
<gene>
    <name evidence="7" type="primary">cbiQ1</name>
    <name evidence="7" type="ordered locus">HRM2_23220</name>
</gene>
<dbReference type="PANTHER" id="PTHR34857:SF2">
    <property type="entry name" value="SLL0384 PROTEIN"/>
    <property type="match status" value="1"/>
</dbReference>
<feature type="transmembrane region" description="Helical" evidence="6">
    <location>
        <begin position="12"/>
        <end position="32"/>
    </location>
</feature>
<dbReference type="InterPro" id="IPR012809">
    <property type="entry name" value="ECF_CbiQ"/>
</dbReference>
<dbReference type="EMBL" id="CP001087">
    <property type="protein sequence ID" value="ACN15417.1"/>
    <property type="molecule type" value="Genomic_DNA"/>
</dbReference>
<dbReference type="eggNOG" id="COG0619">
    <property type="taxonomic scope" value="Bacteria"/>
</dbReference>
<organism evidence="7 8">
    <name type="scientific">Desulforapulum autotrophicum (strain ATCC 43914 / DSM 3382 / VKM B-1955 / HRM2)</name>
    <name type="common">Desulfobacterium autotrophicum</name>
    <dbReference type="NCBI Taxonomy" id="177437"/>
    <lineage>
        <taxon>Bacteria</taxon>
        <taxon>Pseudomonadati</taxon>
        <taxon>Thermodesulfobacteriota</taxon>
        <taxon>Desulfobacteria</taxon>
        <taxon>Desulfobacterales</taxon>
        <taxon>Desulfobacteraceae</taxon>
        <taxon>Desulforapulum</taxon>
    </lineage>
</organism>
<comment type="subcellular location">
    <subcellularLocation>
        <location evidence="1">Cell membrane</location>
        <topology evidence="1">Multi-pass membrane protein</topology>
    </subcellularLocation>
</comment>
<dbReference type="HOGENOM" id="CLU_056469_1_3_7"/>